<proteinExistence type="predicted"/>
<evidence type="ECO:0000313" key="2">
    <source>
        <dbReference type="EMBL" id="KAK7994467.1"/>
    </source>
</evidence>
<comment type="caution">
    <text evidence="2">The sequence shown here is derived from an EMBL/GenBank/DDBJ whole genome shotgun (WGS) entry which is preliminary data.</text>
</comment>
<name>A0ABR1R295_9PEZI</name>
<feature type="compositionally biased region" description="Gly residues" evidence="1">
    <location>
        <begin position="14"/>
        <end position="27"/>
    </location>
</feature>
<organism evidence="2 3">
    <name type="scientific">Apiospora marii</name>
    <dbReference type="NCBI Taxonomy" id="335849"/>
    <lineage>
        <taxon>Eukaryota</taxon>
        <taxon>Fungi</taxon>
        <taxon>Dikarya</taxon>
        <taxon>Ascomycota</taxon>
        <taxon>Pezizomycotina</taxon>
        <taxon>Sordariomycetes</taxon>
        <taxon>Xylariomycetidae</taxon>
        <taxon>Amphisphaeriales</taxon>
        <taxon>Apiosporaceae</taxon>
        <taxon>Apiospora</taxon>
    </lineage>
</organism>
<dbReference type="EMBL" id="JAQQWI010000024">
    <property type="protein sequence ID" value="KAK7994467.1"/>
    <property type="molecule type" value="Genomic_DNA"/>
</dbReference>
<reference evidence="2 3" key="1">
    <citation type="submission" date="2023-01" db="EMBL/GenBank/DDBJ databases">
        <title>Analysis of 21 Apiospora genomes using comparative genomics revels a genus with tremendous synthesis potential of carbohydrate active enzymes and secondary metabolites.</title>
        <authorList>
            <person name="Sorensen T."/>
        </authorList>
    </citation>
    <scope>NUCLEOTIDE SEQUENCE [LARGE SCALE GENOMIC DNA]</scope>
    <source>
        <strain evidence="2 3">CBS 20057</strain>
    </source>
</reference>
<feature type="region of interest" description="Disordered" evidence="1">
    <location>
        <begin position="1"/>
        <end position="69"/>
    </location>
</feature>
<feature type="compositionally biased region" description="Low complexity" evidence="1">
    <location>
        <begin position="138"/>
        <end position="150"/>
    </location>
</feature>
<evidence type="ECO:0000313" key="3">
    <source>
        <dbReference type="Proteomes" id="UP001396898"/>
    </source>
</evidence>
<dbReference type="Proteomes" id="UP001396898">
    <property type="component" value="Unassembled WGS sequence"/>
</dbReference>
<sequence>MSYGPPTSGAGSSHWGGYGRDYPAGGGDNDDYYPPTRGPPPTSSYYSTAPAPSYTGLYEDSNSDSQDQADIDEAMRENHALGTRYFSRAGRHVATETESTQLGVDGRPMLPGDVDRYTLRGEARDSSPGRTPRGRGGSAPLATTAAAPRTRMADSPTTTASPPGLRTSPGTKAAPRART</sequence>
<feature type="compositionally biased region" description="Basic and acidic residues" evidence="1">
    <location>
        <begin position="113"/>
        <end position="127"/>
    </location>
</feature>
<gene>
    <name evidence="2" type="ORF">PG991_016055</name>
</gene>
<feature type="compositionally biased region" description="Low complexity" evidence="1">
    <location>
        <begin position="43"/>
        <end position="55"/>
    </location>
</feature>
<accession>A0ABR1R295</accession>
<feature type="region of interest" description="Disordered" evidence="1">
    <location>
        <begin position="96"/>
        <end position="179"/>
    </location>
</feature>
<evidence type="ECO:0000256" key="1">
    <source>
        <dbReference type="SAM" id="MobiDB-lite"/>
    </source>
</evidence>
<keyword evidence="3" id="KW-1185">Reference proteome</keyword>
<protein>
    <submittedName>
        <fullName evidence="2">Uncharacterized protein</fullName>
    </submittedName>
</protein>